<dbReference type="InterPro" id="IPR029787">
    <property type="entry name" value="Nucleotide_cyclase"/>
</dbReference>
<dbReference type="InterPro" id="IPR043128">
    <property type="entry name" value="Rev_trsase/Diguanyl_cyclase"/>
</dbReference>
<dbReference type="Pfam" id="PF00990">
    <property type="entry name" value="GGDEF"/>
    <property type="match status" value="1"/>
</dbReference>
<evidence type="ECO:0000256" key="2">
    <source>
        <dbReference type="ARBA" id="ARBA00034247"/>
    </source>
</evidence>
<keyword evidence="6" id="KW-0732">Signal</keyword>
<dbReference type="NCBIfam" id="TIGR00254">
    <property type="entry name" value="GGDEF"/>
    <property type="match status" value="1"/>
</dbReference>
<feature type="coiled-coil region" evidence="3">
    <location>
        <begin position="440"/>
        <end position="485"/>
    </location>
</feature>
<dbReference type="InterPro" id="IPR000160">
    <property type="entry name" value="GGDEF_dom"/>
</dbReference>
<evidence type="ECO:0000259" key="7">
    <source>
        <dbReference type="PROSITE" id="PS50887"/>
    </source>
</evidence>
<dbReference type="InterPro" id="IPR019734">
    <property type="entry name" value="TPR_rpt"/>
</dbReference>
<gene>
    <name evidence="8" type="ORF">SAMN04488509_105198</name>
</gene>
<organism evidence="8 9">
    <name type="scientific">Aquimonas voraii</name>
    <dbReference type="NCBI Taxonomy" id="265719"/>
    <lineage>
        <taxon>Bacteria</taxon>
        <taxon>Pseudomonadati</taxon>
        <taxon>Pseudomonadota</taxon>
        <taxon>Gammaproteobacteria</taxon>
        <taxon>Lysobacterales</taxon>
        <taxon>Lysobacteraceae</taxon>
        <taxon>Aquimonas</taxon>
    </lineage>
</organism>
<evidence type="ECO:0000256" key="4">
    <source>
        <dbReference type="SAM" id="MobiDB-lite"/>
    </source>
</evidence>
<keyword evidence="5" id="KW-0472">Membrane</keyword>
<feature type="chain" id="PRO_5011483521" description="diguanylate cyclase" evidence="6">
    <location>
        <begin position="30"/>
        <end position="727"/>
    </location>
</feature>
<dbReference type="SUPFAM" id="SSF48452">
    <property type="entry name" value="TPR-like"/>
    <property type="match status" value="1"/>
</dbReference>
<dbReference type="InterPro" id="IPR011990">
    <property type="entry name" value="TPR-like_helical_dom_sf"/>
</dbReference>
<dbReference type="InterPro" id="IPR050469">
    <property type="entry name" value="Diguanylate_Cyclase"/>
</dbReference>
<dbReference type="EMBL" id="FNAG01000005">
    <property type="protein sequence ID" value="SDD70108.1"/>
    <property type="molecule type" value="Genomic_DNA"/>
</dbReference>
<feature type="transmembrane region" description="Helical" evidence="5">
    <location>
        <begin position="482"/>
        <end position="502"/>
    </location>
</feature>
<protein>
    <recommendedName>
        <fullName evidence="1">diguanylate cyclase</fullName>
        <ecNumber evidence="1">2.7.7.65</ecNumber>
    </recommendedName>
</protein>
<evidence type="ECO:0000256" key="5">
    <source>
        <dbReference type="SAM" id="Phobius"/>
    </source>
</evidence>
<feature type="region of interest" description="Disordered" evidence="4">
    <location>
        <begin position="696"/>
        <end position="715"/>
    </location>
</feature>
<dbReference type="Gene3D" id="1.25.40.10">
    <property type="entry name" value="Tetratricopeptide repeat domain"/>
    <property type="match status" value="2"/>
</dbReference>
<dbReference type="EC" id="2.7.7.65" evidence="1"/>
<dbReference type="PANTHER" id="PTHR45138">
    <property type="entry name" value="REGULATORY COMPONENTS OF SENSORY TRANSDUCTION SYSTEM"/>
    <property type="match status" value="1"/>
</dbReference>
<dbReference type="CDD" id="cd01949">
    <property type="entry name" value="GGDEF"/>
    <property type="match status" value="1"/>
</dbReference>
<dbReference type="Proteomes" id="UP000199603">
    <property type="component" value="Unassembled WGS sequence"/>
</dbReference>
<evidence type="ECO:0000256" key="3">
    <source>
        <dbReference type="SAM" id="Coils"/>
    </source>
</evidence>
<feature type="signal peptide" evidence="6">
    <location>
        <begin position="1"/>
        <end position="29"/>
    </location>
</feature>
<keyword evidence="5" id="KW-1133">Transmembrane helix</keyword>
<dbReference type="RefSeq" id="WP_091242500.1">
    <property type="nucleotide sequence ID" value="NZ_FNAG01000005.1"/>
</dbReference>
<comment type="catalytic activity">
    <reaction evidence="2">
        <text>2 GTP = 3',3'-c-di-GMP + 2 diphosphate</text>
        <dbReference type="Rhea" id="RHEA:24898"/>
        <dbReference type="ChEBI" id="CHEBI:33019"/>
        <dbReference type="ChEBI" id="CHEBI:37565"/>
        <dbReference type="ChEBI" id="CHEBI:58805"/>
        <dbReference type="EC" id="2.7.7.65"/>
    </reaction>
</comment>
<dbReference type="Gene3D" id="3.30.70.270">
    <property type="match status" value="1"/>
</dbReference>
<dbReference type="PANTHER" id="PTHR45138:SF9">
    <property type="entry name" value="DIGUANYLATE CYCLASE DGCM-RELATED"/>
    <property type="match status" value="1"/>
</dbReference>
<evidence type="ECO:0000256" key="1">
    <source>
        <dbReference type="ARBA" id="ARBA00012528"/>
    </source>
</evidence>
<keyword evidence="9" id="KW-1185">Reference proteome</keyword>
<evidence type="ECO:0000256" key="6">
    <source>
        <dbReference type="SAM" id="SignalP"/>
    </source>
</evidence>
<reference evidence="8 9" key="1">
    <citation type="submission" date="2016-10" db="EMBL/GenBank/DDBJ databases">
        <authorList>
            <person name="de Groot N.N."/>
        </authorList>
    </citation>
    <scope>NUCLEOTIDE SEQUENCE [LARGE SCALE GENOMIC DNA]</scope>
    <source>
        <strain evidence="8 9">DSM 16957</strain>
    </source>
</reference>
<dbReference type="STRING" id="265719.SAMN04488509_105198"/>
<keyword evidence="5" id="KW-0812">Transmembrane</keyword>
<accession>A0A1G6WW35</accession>
<sequence>MRLPPIGVSCRLCAAGLALGLTLALPVGAAAATPSAPTTAAPTPPATPRAAALGLLNTDPDEAIARLRAQQSDAVGDDALKAGIALLFAYQHTQRREDGLAQVAQLLDAPPPAPALEAVLLKQVLDSLFVLGDTTALPRIEPRVHALKGDAAVPALARAQLLHALAALQTRVPQLEQALAVFDEAMALFGESESMEHVGALSGRGGVLAMLGRFPAALDSLQRADEMTRALGSPGNPNTLRNLAGLYINVGDMEKAVAYAARAEAVQREHEPNATPRARHGVLSTLATAHIGAGDFELGQRWSREAIAYGEAHGLSVTSNQSNYATLLRDNGRHAEALAIYQRLRGSMQPTDSPELFGVLEKNIGETLVQLGQREDALPHLQAARTFYETADVRSRRLELFPVLIDNLEALGRSEEALQAMREYKALSDETISTESNTRIAELENAIELERKNKALAEAEAANALQRSENEALQAEQASARALNLALLAGLVALVAVLALLWRTARMRARSHRALAASAREIEAQRNALVELNAAIRKQNFEDALIGLGNRRLLQSQMESGAPARGLLVMADLDHFKRINDRHGHEVGDRALECFAEALRSVARHDDVLVRWGGEEFVWLCRGATLDQGPQLCERLRRALQHNPLQVAGGRVEITASLGFVPLPVWPGMDADWALALRIADHGVYCSKSAGRDRWTGFASGPDRPGDASQSPEALLSQGALKQLQAA</sequence>
<dbReference type="SUPFAM" id="SSF55073">
    <property type="entry name" value="Nucleotide cyclase"/>
    <property type="match status" value="1"/>
</dbReference>
<dbReference type="GO" id="GO:0052621">
    <property type="term" value="F:diguanylate cyclase activity"/>
    <property type="evidence" value="ECO:0007669"/>
    <property type="project" value="UniProtKB-EC"/>
</dbReference>
<proteinExistence type="predicted"/>
<evidence type="ECO:0000313" key="9">
    <source>
        <dbReference type="Proteomes" id="UP000199603"/>
    </source>
</evidence>
<feature type="domain" description="GGDEF" evidence="7">
    <location>
        <begin position="564"/>
        <end position="700"/>
    </location>
</feature>
<dbReference type="AlphaFoldDB" id="A0A1G6WW35"/>
<dbReference type="SMART" id="SM00267">
    <property type="entry name" value="GGDEF"/>
    <property type="match status" value="1"/>
</dbReference>
<name>A0A1G6WW35_9GAMM</name>
<keyword evidence="3" id="KW-0175">Coiled coil</keyword>
<dbReference type="SMART" id="SM00028">
    <property type="entry name" value="TPR"/>
    <property type="match status" value="4"/>
</dbReference>
<dbReference type="PROSITE" id="PS50887">
    <property type="entry name" value="GGDEF"/>
    <property type="match status" value="1"/>
</dbReference>
<dbReference type="OrthoDB" id="9813903at2"/>
<evidence type="ECO:0000313" key="8">
    <source>
        <dbReference type="EMBL" id="SDD70108.1"/>
    </source>
</evidence>